<evidence type="ECO:0000256" key="3">
    <source>
        <dbReference type="PROSITE-ProRule" id="PRU01106"/>
    </source>
</evidence>
<protein>
    <submittedName>
        <fullName evidence="5">Acyl-CoA thioesterase</fullName>
    </submittedName>
</protein>
<dbReference type="STRING" id="626887.J057_19215"/>
<comment type="caution">
    <text evidence="5">The sequence shown here is derived from an EMBL/GenBank/DDBJ whole genome shotgun (WGS) entry which is preliminary data.</text>
</comment>
<evidence type="ECO:0000313" key="6">
    <source>
        <dbReference type="Proteomes" id="UP000013165"/>
    </source>
</evidence>
<accession>N6WR73</accession>
<dbReference type="Proteomes" id="UP000013165">
    <property type="component" value="Unassembled WGS sequence"/>
</dbReference>
<name>N6WR73_9GAMM</name>
<gene>
    <name evidence="5" type="ORF">J057_19215</name>
</gene>
<dbReference type="InterPro" id="IPR029069">
    <property type="entry name" value="HotDog_dom_sf"/>
</dbReference>
<dbReference type="GO" id="GO:0005829">
    <property type="term" value="C:cytosol"/>
    <property type="evidence" value="ECO:0007669"/>
    <property type="project" value="TreeGrafter"/>
</dbReference>
<dbReference type="InterPro" id="IPR033120">
    <property type="entry name" value="HOTDOG_ACOT"/>
</dbReference>
<sequence>MTDISRKPVSASAIDSHVYKVFPNDLNAQQTAFGGMIMAKCDRLCLVAGERHSGRVCVTAAVDSFAFRAPAKGNDTLVFKVSVNRTWNSSMEIGVRVIAENSYTREERHIISAYFTFVALDEAGKPVAVPEVVPETEGQKRRFHEADMRREARLKMRDELKRSRSKPGA</sequence>
<evidence type="ECO:0000313" key="5">
    <source>
        <dbReference type="EMBL" id="ENO13557.1"/>
    </source>
</evidence>
<dbReference type="AlphaFoldDB" id="N6WR73"/>
<dbReference type="PROSITE" id="PS51770">
    <property type="entry name" value="HOTDOG_ACOT"/>
    <property type="match status" value="1"/>
</dbReference>
<dbReference type="Pfam" id="PF03061">
    <property type="entry name" value="4HBT"/>
    <property type="match status" value="1"/>
</dbReference>
<reference evidence="5 6" key="1">
    <citation type="journal article" date="2013" name="Genome Announc.">
        <title>Genome Sequence of the Polycyclic Aromatic Hydrocarbon-Degrading Bacterium Strain Marinobacter nanhaiticus D15-8WT.</title>
        <authorList>
            <person name="Cui Z."/>
            <person name="Gao W."/>
            <person name="Li Q."/>
            <person name="Xu G."/>
            <person name="Zheng L."/>
        </authorList>
    </citation>
    <scope>NUCLEOTIDE SEQUENCE [LARGE SCALE GENOMIC DNA]</scope>
    <source>
        <strain evidence="5 6">D15-8W</strain>
    </source>
</reference>
<keyword evidence="2 3" id="KW-0378">Hydrolase</keyword>
<dbReference type="CDD" id="cd03442">
    <property type="entry name" value="BFIT_BACH"/>
    <property type="match status" value="1"/>
</dbReference>
<feature type="domain" description="HotDog ACOT-type" evidence="4">
    <location>
        <begin position="11"/>
        <end position="123"/>
    </location>
</feature>
<dbReference type="PATRIC" id="fig|626887.3.peg.3838"/>
<keyword evidence="6" id="KW-1185">Reference proteome</keyword>
<evidence type="ECO:0000259" key="4">
    <source>
        <dbReference type="PROSITE" id="PS51770"/>
    </source>
</evidence>
<dbReference type="EMBL" id="APLQ01000014">
    <property type="protein sequence ID" value="ENO13557.1"/>
    <property type="molecule type" value="Genomic_DNA"/>
</dbReference>
<dbReference type="Gene3D" id="3.10.129.10">
    <property type="entry name" value="Hotdog Thioesterase"/>
    <property type="match status" value="1"/>
</dbReference>
<dbReference type="PANTHER" id="PTHR11049">
    <property type="entry name" value="ACYL COENZYME A THIOESTER HYDROLASE"/>
    <property type="match status" value="1"/>
</dbReference>
<dbReference type="SUPFAM" id="SSF54637">
    <property type="entry name" value="Thioesterase/thiol ester dehydrase-isomerase"/>
    <property type="match status" value="1"/>
</dbReference>
<organism evidence="5 6">
    <name type="scientific">Marinobacter nanhaiticus D15-8W</name>
    <dbReference type="NCBI Taxonomy" id="626887"/>
    <lineage>
        <taxon>Bacteria</taxon>
        <taxon>Pseudomonadati</taxon>
        <taxon>Pseudomonadota</taxon>
        <taxon>Gammaproteobacteria</taxon>
        <taxon>Pseudomonadales</taxon>
        <taxon>Marinobacteraceae</taxon>
        <taxon>Marinobacter</taxon>
    </lineage>
</organism>
<dbReference type="OrthoDB" id="9809430at2"/>
<dbReference type="GO" id="GO:0052816">
    <property type="term" value="F:long-chain fatty acyl-CoA hydrolase activity"/>
    <property type="evidence" value="ECO:0007669"/>
    <property type="project" value="TreeGrafter"/>
</dbReference>
<comment type="similarity">
    <text evidence="1">Belongs to the acyl coenzyme A hydrolase family.</text>
</comment>
<dbReference type="InterPro" id="IPR006683">
    <property type="entry name" value="Thioestr_dom"/>
</dbReference>
<dbReference type="HOGENOM" id="CLU_050164_3_2_6"/>
<dbReference type="eggNOG" id="COG1607">
    <property type="taxonomic scope" value="Bacteria"/>
</dbReference>
<dbReference type="GO" id="GO:0006637">
    <property type="term" value="P:acyl-CoA metabolic process"/>
    <property type="evidence" value="ECO:0007669"/>
    <property type="project" value="TreeGrafter"/>
</dbReference>
<dbReference type="InterPro" id="IPR040170">
    <property type="entry name" value="Cytosol_ACT"/>
</dbReference>
<proteinExistence type="inferred from homology"/>
<dbReference type="RefSeq" id="WP_004581778.1">
    <property type="nucleotide sequence ID" value="NZ_AP028878.1"/>
</dbReference>
<evidence type="ECO:0000256" key="2">
    <source>
        <dbReference type="ARBA" id="ARBA00022801"/>
    </source>
</evidence>
<dbReference type="PANTHER" id="PTHR11049:SF16">
    <property type="entry name" value="PROTEIN VDLD"/>
    <property type="match status" value="1"/>
</dbReference>
<evidence type="ECO:0000256" key="1">
    <source>
        <dbReference type="ARBA" id="ARBA00010458"/>
    </source>
</evidence>